<protein>
    <recommendedName>
        <fullName evidence="2">AB hydrolase-1 domain-containing protein</fullName>
    </recommendedName>
</protein>
<dbReference type="PANTHER" id="PTHR47280">
    <property type="entry name" value="PHEOPHYTINASE, CHLOROPLASTIC"/>
    <property type="match status" value="1"/>
</dbReference>
<reference evidence="3 4" key="1">
    <citation type="submission" date="2024-10" db="EMBL/GenBank/DDBJ databases">
        <title>Updated reference genomes for cyclostephanoid diatoms.</title>
        <authorList>
            <person name="Roberts W.R."/>
            <person name="Alverson A.J."/>
        </authorList>
    </citation>
    <scope>NUCLEOTIDE SEQUENCE [LARGE SCALE GENOMIC DNA]</scope>
    <source>
        <strain evidence="3 4">AJA228-03</strain>
    </source>
</reference>
<accession>A0ABD3R7L2</accession>
<dbReference type="InterPro" id="IPR029058">
    <property type="entry name" value="AB_hydrolase_fold"/>
</dbReference>
<proteinExistence type="predicted"/>
<feature type="region of interest" description="Disordered" evidence="1">
    <location>
        <begin position="99"/>
        <end position="125"/>
    </location>
</feature>
<gene>
    <name evidence="3" type="ORF">ACHAXA_010893</name>
</gene>
<dbReference type="Pfam" id="PF12697">
    <property type="entry name" value="Abhydrolase_6"/>
    <property type="match status" value="1"/>
</dbReference>
<evidence type="ECO:0000313" key="3">
    <source>
        <dbReference type="EMBL" id="KAL3808727.1"/>
    </source>
</evidence>
<dbReference type="PANTHER" id="PTHR47280:SF1">
    <property type="entry name" value="PHEOPHYTINASE, CHLOROPLASTIC"/>
    <property type="match status" value="1"/>
</dbReference>
<feature type="domain" description="AB hydrolase-1" evidence="2">
    <location>
        <begin position="214"/>
        <end position="548"/>
    </location>
</feature>
<evidence type="ECO:0000259" key="2">
    <source>
        <dbReference type="Pfam" id="PF12697"/>
    </source>
</evidence>
<feature type="region of interest" description="Disordered" evidence="1">
    <location>
        <begin position="497"/>
        <end position="521"/>
    </location>
</feature>
<organism evidence="3 4">
    <name type="scientific">Cyclostephanos tholiformis</name>
    <dbReference type="NCBI Taxonomy" id="382380"/>
    <lineage>
        <taxon>Eukaryota</taxon>
        <taxon>Sar</taxon>
        <taxon>Stramenopiles</taxon>
        <taxon>Ochrophyta</taxon>
        <taxon>Bacillariophyta</taxon>
        <taxon>Coscinodiscophyceae</taxon>
        <taxon>Thalassiosirophycidae</taxon>
        <taxon>Stephanodiscales</taxon>
        <taxon>Stephanodiscaceae</taxon>
        <taxon>Cyclostephanos</taxon>
    </lineage>
</organism>
<dbReference type="AlphaFoldDB" id="A0ABD3R7L2"/>
<name>A0ABD3R7L2_9STRA</name>
<dbReference type="Proteomes" id="UP001530377">
    <property type="component" value="Unassembled WGS sequence"/>
</dbReference>
<comment type="caution">
    <text evidence="3">The sequence shown here is derived from an EMBL/GenBank/DDBJ whole genome shotgun (WGS) entry which is preliminary data.</text>
</comment>
<dbReference type="InterPro" id="IPR000073">
    <property type="entry name" value="AB_hydrolase_1"/>
</dbReference>
<keyword evidence="4" id="KW-1185">Reference proteome</keyword>
<dbReference type="InterPro" id="IPR044211">
    <property type="entry name" value="PPH_chloroplastic"/>
</dbReference>
<feature type="compositionally biased region" description="Polar residues" evidence="1">
    <location>
        <begin position="116"/>
        <end position="125"/>
    </location>
</feature>
<sequence>MNARTATVISAVVVAAMIRPTTSRRIHRLPRISTRVPSSSQRHVVVAAFRPTTPRPIVGWGGLHHFGAPLARKIDDDGGSSNSRLDNILLRGCGDGMMHPSSSSLSSSSSSSSSSMRQRSGNMMTMATDDGGIDHENGDDDHVAATIPKLNLERGTWMFRGTYPIYYEVASVVDGGDDTRRTSPEANDDAIVPILLLNGFGVGTFHQHRLMRRLLQFVGGGSSSSSSSSSSPAASGCYLIYGVDYLGQGSSWPVDCDDGNSDDERNLGYSADTWLEQLGGFLEDVVVAQSSRDDDGTAGRTRVHLVGNSVGGYLATILARRYPSMVSSLTLLNATPVWGLNLPGWSGRLPPPPLPRFVGRALFDVIRNDDVIDRYLDTAYVHRSAFDGTYPDGFDDDSTTTAGAGAGAGASLGAKIRACTEVSNGGHAAFASILWSPPASEARGTTTVPDDDALPPPTAVDFYRTLGELEVDTLLLFGADDPWCTPAIAKRMHATLQPPSSNNITTTTTTTTSERVDESYPRPHARRYVSLENVGHCPNHEAPTAVARVLSRWIGATSSSTKTNDGEYYDGGRRDVTLVYGDVERVSEPWGVVGMREVPIEESRNPAVFDRIVSSLVG</sequence>
<evidence type="ECO:0000313" key="4">
    <source>
        <dbReference type="Proteomes" id="UP001530377"/>
    </source>
</evidence>
<dbReference type="EMBL" id="JALLPB020000475">
    <property type="protein sequence ID" value="KAL3808727.1"/>
    <property type="molecule type" value="Genomic_DNA"/>
</dbReference>
<dbReference type="Gene3D" id="3.40.50.1820">
    <property type="entry name" value="alpha/beta hydrolase"/>
    <property type="match status" value="1"/>
</dbReference>
<feature type="compositionally biased region" description="Low complexity" evidence="1">
    <location>
        <begin position="101"/>
        <end position="115"/>
    </location>
</feature>
<evidence type="ECO:0000256" key="1">
    <source>
        <dbReference type="SAM" id="MobiDB-lite"/>
    </source>
</evidence>
<feature type="region of interest" description="Disordered" evidence="1">
    <location>
        <begin position="74"/>
        <end position="93"/>
    </location>
</feature>
<dbReference type="SUPFAM" id="SSF53474">
    <property type="entry name" value="alpha/beta-Hydrolases"/>
    <property type="match status" value="1"/>
</dbReference>